<proteinExistence type="predicted"/>
<keyword evidence="2" id="KW-0472">Membrane</keyword>
<dbReference type="AlphaFoldDB" id="A0ABD3FJB1"/>
<dbReference type="EMBL" id="JBIMZQ010000017">
    <property type="protein sequence ID" value="KAL3666404.1"/>
    <property type="molecule type" value="Genomic_DNA"/>
</dbReference>
<evidence type="ECO:0000256" key="2">
    <source>
        <dbReference type="SAM" id="Phobius"/>
    </source>
</evidence>
<feature type="transmembrane region" description="Helical" evidence="2">
    <location>
        <begin position="175"/>
        <end position="194"/>
    </location>
</feature>
<evidence type="ECO:0000313" key="4">
    <source>
        <dbReference type="Proteomes" id="UP001632037"/>
    </source>
</evidence>
<comment type="caution">
    <text evidence="3">The sequence shown here is derived from an EMBL/GenBank/DDBJ whole genome shotgun (WGS) entry which is preliminary data.</text>
</comment>
<organism evidence="3 4">
    <name type="scientific">Phytophthora oleae</name>
    <dbReference type="NCBI Taxonomy" id="2107226"/>
    <lineage>
        <taxon>Eukaryota</taxon>
        <taxon>Sar</taxon>
        <taxon>Stramenopiles</taxon>
        <taxon>Oomycota</taxon>
        <taxon>Peronosporomycetes</taxon>
        <taxon>Peronosporales</taxon>
        <taxon>Peronosporaceae</taxon>
        <taxon>Phytophthora</taxon>
    </lineage>
</organism>
<sequence length="287" mass="30815">MSRSKQNLRPETKMTSQSASAASNATETVSANASDSCTWYAGERCAQPRTGYDCLNVLLDTDECVIDPNGACVSVSVYEQYLADREYYEPLSRYFPASNNTYCSANDSVCSTCIEEWISNYETTGSAGSMTYCTGSDGCICVAATEVPGWEQTVIANQCDGSSNSSEEFSSGTRICIILALCASAVVVFAVFAMRKCIRTGTRNSGSAHHPPSGPQLSLTGWKSLREKLIETEHTFVNGDTARLDATARSADALAEAPTVTVEVCTAPTRRPESPPPANPQYMMAPM</sequence>
<keyword evidence="2" id="KW-0812">Transmembrane</keyword>
<reference evidence="3 4" key="1">
    <citation type="submission" date="2024-09" db="EMBL/GenBank/DDBJ databases">
        <title>Genome sequencing and assembly of Phytophthora oleae, isolate VK10A, causative agent of rot of olive drupes.</title>
        <authorList>
            <person name="Conti Taguali S."/>
            <person name="Riolo M."/>
            <person name="La Spada F."/>
            <person name="Cacciola S.O."/>
            <person name="Dionisio G."/>
        </authorList>
    </citation>
    <scope>NUCLEOTIDE SEQUENCE [LARGE SCALE GENOMIC DNA]</scope>
    <source>
        <strain evidence="3 4">VK10A</strain>
    </source>
</reference>
<name>A0ABD3FJB1_9STRA</name>
<feature type="compositionally biased region" description="Low complexity" evidence="1">
    <location>
        <begin position="15"/>
        <end position="27"/>
    </location>
</feature>
<feature type="region of interest" description="Disordered" evidence="1">
    <location>
        <begin position="1"/>
        <end position="27"/>
    </location>
</feature>
<evidence type="ECO:0000256" key="1">
    <source>
        <dbReference type="SAM" id="MobiDB-lite"/>
    </source>
</evidence>
<evidence type="ECO:0000313" key="3">
    <source>
        <dbReference type="EMBL" id="KAL3666404.1"/>
    </source>
</evidence>
<accession>A0ABD3FJB1</accession>
<protein>
    <submittedName>
        <fullName evidence="3">Uncharacterized protein</fullName>
    </submittedName>
</protein>
<keyword evidence="4" id="KW-1185">Reference proteome</keyword>
<gene>
    <name evidence="3" type="ORF">V7S43_008655</name>
</gene>
<dbReference type="Proteomes" id="UP001632037">
    <property type="component" value="Unassembled WGS sequence"/>
</dbReference>
<feature type="region of interest" description="Disordered" evidence="1">
    <location>
        <begin position="266"/>
        <end position="287"/>
    </location>
</feature>
<keyword evidence="2" id="KW-1133">Transmembrane helix</keyword>